<dbReference type="Proteomes" id="UP000176576">
    <property type="component" value="Unassembled WGS sequence"/>
</dbReference>
<dbReference type="InterPro" id="IPR043502">
    <property type="entry name" value="DNA/RNA_pol_sf"/>
</dbReference>
<dbReference type="InterPro" id="IPR000477">
    <property type="entry name" value="RT_dom"/>
</dbReference>
<organism evidence="2 3">
    <name type="scientific">Candidatus Ryanbacteria bacterium RIFCSPHIGHO2_02_FULL_45_13b</name>
    <dbReference type="NCBI Taxonomy" id="1802117"/>
    <lineage>
        <taxon>Bacteria</taxon>
        <taxon>Candidatus Ryaniibacteriota</taxon>
    </lineage>
</organism>
<reference evidence="2 3" key="1">
    <citation type="journal article" date="2016" name="Nat. Commun.">
        <title>Thousands of microbial genomes shed light on interconnected biogeochemical processes in an aquifer system.</title>
        <authorList>
            <person name="Anantharaman K."/>
            <person name="Brown C.T."/>
            <person name="Hug L.A."/>
            <person name="Sharon I."/>
            <person name="Castelle C.J."/>
            <person name="Probst A.J."/>
            <person name="Thomas B.C."/>
            <person name="Singh A."/>
            <person name="Wilkins M.J."/>
            <person name="Karaoz U."/>
            <person name="Brodie E.L."/>
            <person name="Williams K.H."/>
            <person name="Hubbard S.S."/>
            <person name="Banfield J.F."/>
        </authorList>
    </citation>
    <scope>NUCLEOTIDE SEQUENCE [LARGE SCALE GENOMIC DNA]</scope>
</reference>
<name>A0A1G2GAG2_9BACT</name>
<feature type="domain" description="Reverse transcriptase" evidence="1">
    <location>
        <begin position="57"/>
        <end position="277"/>
    </location>
</feature>
<evidence type="ECO:0000259" key="1">
    <source>
        <dbReference type="PROSITE" id="PS50878"/>
    </source>
</evidence>
<evidence type="ECO:0000313" key="3">
    <source>
        <dbReference type="Proteomes" id="UP000176576"/>
    </source>
</evidence>
<proteinExistence type="predicted"/>
<dbReference type="SUPFAM" id="SSF56672">
    <property type="entry name" value="DNA/RNA polymerases"/>
    <property type="match status" value="1"/>
</dbReference>
<dbReference type="PANTHER" id="PTHR34047:SF8">
    <property type="entry name" value="PROTEIN YKFC"/>
    <property type="match status" value="1"/>
</dbReference>
<accession>A0A1G2GAG2</accession>
<dbReference type="InterPro" id="IPR051083">
    <property type="entry name" value="GrpII_Intron_Splice-Mob/Def"/>
</dbReference>
<dbReference type="CDD" id="cd01651">
    <property type="entry name" value="RT_G2_intron"/>
    <property type="match status" value="1"/>
</dbReference>
<dbReference type="AlphaFoldDB" id="A0A1G2GAG2"/>
<gene>
    <name evidence="2" type="ORF">A3J54_01410</name>
</gene>
<evidence type="ECO:0000313" key="2">
    <source>
        <dbReference type="EMBL" id="OGZ47245.1"/>
    </source>
</evidence>
<dbReference type="EMBL" id="MHNN01000003">
    <property type="protein sequence ID" value="OGZ47245.1"/>
    <property type="molecule type" value="Genomic_DNA"/>
</dbReference>
<protein>
    <recommendedName>
        <fullName evidence="1">Reverse transcriptase domain-containing protein</fullName>
    </recommendedName>
</protein>
<dbReference type="STRING" id="1802117.A3J54_01410"/>
<dbReference type="PANTHER" id="PTHR34047">
    <property type="entry name" value="NUCLEAR INTRON MATURASE 1, MITOCHONDRIAL-RELATED"/>
    <property type="match status" value="1"/>
</dbReference>
<dbReference type="PROSITE" id="PS50878">
    <property type="entry name" value="RT_POL"/>
    <property type="match status" value="1"/>
</dbReference>
<dbReference type="Pfam" id="PF00078">
    <property type="entry name" value="RVT_1"/>
    <property type="match status" value="1"/>
</dbReference>
<comment type="caution">
    <text evidence="2">The sequence shown here is derived from an EMBL/GenBank/DDBJ whole genome shotgun (WGS) entry which is preliminary data.</text>
</comment>
<sequence length="337" mass="39539">MHKQFTHIFHTIISLENLLEAWKEFVVGKHKRRDVQEFERNLMANIILLHQELVAKTYVHLGYQQFKITDPKLRDIHKAGVRDRLLHHAIYRKLYPFFERVFIADSYSCRNNKGTHKAIRRFATFCHVVSKNNTKTVWVLKCDVKKFFASIDQEILLKVLRMYISNEDILWLLDRIISSFCSTRKGVGLPLGNLTSQLFANVYLNELDQFMKHKLKTKYYVRYADDFVILSADKQVLYSMLLKINNFLQEKLSLQLHPDKVFIKTLGSGVDFLGWVHFPDHRVLRTAAKRRMIQKLIANPTDTILQSYLGLLQHGNTSKLRSIIIHEAEKNLVSSNI</sequence>